<evidence type="ECO:0000256" key="11">
    <source>
        <dbReference type="PIRSR" id="PIRSR601554-2"/>
    </source>
</evidence>
<dbReference type="PROSITE" id="PS01190">
    <property type="entry name" value="RIBOSOMAL_L36E"/>
    <property type="match status" value="1"/>
</dbReference>
<dbReference type="InterPro" id="IPR018238">
    <property type="entry name" value="Glyco_hydro_14_CS"/>
</dbReference>
<dbReference type="GO" id="GO:0003735">
    <property type="term" value="F:structural constituent of ribosome"/>
    <property type="evidence" value="ECO:0007669"/>
    <property type="project" value="InterPro"/>
</dbReference>
<feature type="binding site" evidence="11">
    <location>
        <position position="464"/>
    </location>
    <ligand>
        <name>substrate</name>
    </ligand>
</feature>
<keyword evidence="10 12" id="KW-0624">Polysaccharide degradation</keyword>
<keyword evidence="6 13" id="KW-0689">Ribosomal protein</keyword>
<dbReference type="InterPro" id="IPR003703">
    <property type="entry name" value="Acyl_CoA_thio"/>
</dbReference>
<feature type="binding site" evidence="11">
    <location>
        <position position="202"/>
    </location>
    <ligand>
        <name>substrate</name>
    </ligand>
</feature>
<dbReference type="InterPro" id="IPR017853">
    <property type="entry name" value="GH"/>
</dbReference>
<evidence type="ECO:0000259" key="14">
    <source>
        <dbReference type="Pfam" id="PF02551"/>
    </source>
</evidence>
<dbReference type="GO" id="GO:0000272">
    <property type="term" value="P:polysaccharide catabolic process"/>
    <property type="evidence" value="ECO:0007669"/>
    <property type="project" value="UniProtKB-KW"/>
</dbReference>
<dbReference type="Gene3D" id="3.20.20.80">
    <property type="entry name" value="Glycosidases"/>
    <property type="match status" value="2"/>
</dbReference>
<dbReference type="InterPro" id="IPR042171">
    <property type="entry name" value="Acyl-CoA_hotdog"/>
</dbReference>
<dbReference type="Gene3D" id="1.10.10.1760">
    <property type="entry name" value="60S ribosomal protein L36"/>
    <property type="match status" value="1"/>
</dbReference>
<dbReference type="InterPro" id="IPR001554">
    <property type="entry name" value="Glyco_hydro_14"/>
</dbReference>
<comment type="similarity">
    <text evidence="2 12">Belongs to the glycosyl hydrolase 14 family.</text>
</comment>
<evidence type="ECO:0000256" key="7">
    <source>
        <dbReference type="ARBA" id="ARBA00023274"/>
    </source>
</evidence>
<evidence type="ECO:0000256" key="3">
    <source>
        <dbReference type="ARBA" id="ARBA00006509"/>
    </source>
</evidence>
<dbReference type="PANTHER" id="PTHR31352">
    <property type="entry name" value="BETA-AMYLASE 1, CHLOROPLASTIC"/>
    <property type="match status" value="1"/>
</dbReference>
<dbReference type="Proteomes" id="UP000467840">
    <property type="component" value="Unassembled WGS sequence"/>
</dbReference>
<dbReference type="Pfam" id="PF01158">
    <property type="entry name" value="Ribosomal_L36e"/>
    <property type="match status" value="1"/>
</dbReference>
<evidence type="ECO:0000313" key="17">
    <source>
        <dbReference type="Proteomes" id="UP000467840"/>
    </source>
</evidence>
<dbReference type="GO" id="GO:1990904">
    <property type="term" value="C:ribonucleoprotein complex"/>
    <property type="evidence" value="ECO:0007669"/>
    <property type="project" value="UniProtKB-KW"/>
</dbReference>
<sequence length="1021" mass="115497">MAVSSIRLVRCLRPRNVAFNVIVNSSVSHTQSFVASMSRFRGSSSKYNLCCFSGGIVSFSALRSRNFAKVRDRGLRTEDDHILGDSMDDIEDEQDADIRPQVQERDFTGTAYVPVYVMLPLGVINMNCELVDPEGLRNELKILKSANVDGVMVDCWWGIVEGNAPQVYNWSGYKKLFQIVREHKLKLQVVMSFHKCGGNVGDNVHIPLPEWVTEIGQTNPDIYFTDRKGRRNTECLTWGIDKERVLKGRTAVECYDKYLMKSLSKAAEVRGHSFWAKGPDNASSYNSAPHETRFFCDGGDYDSYYGRFFLNWYSRVLIDHGDRVLALANLAFEGTCISAKISGIHWWYKTASHAAELTAGFYNPSNRDGYAPVAAMLSKHGVGLNFTCVEMRTLDQHEDFPEALADPEGLVWQVLNAAWDACIPVASENALPCYDREGYNKILENAKPQHDPDGRHLSAFTYLRLSPVLMERENFTEFERFVKRMHGNLSLSLSLSLSPYHPFFYRSFSRKIFRRAVCYIRSNSSYDGSHLVDQVMAPKQPNTGLFVGQNKGHVVTKKELAPRPSDRKGRTSKRVSFVRNLIREVAGFAPYEKRITELLKVGKDKRALKLAKRKLGTHKRAKKKREEMSSVLRKMRKSNVEIGGIESMMVQAEVSGSVHAEEVTRPEFQLQRYDYFGDGVIASIQQADVIALTKLTCLLLPHEHCTLLQPKSMWSADKTPDSCSLVESILHLEPIEVNIFLGITLPDAPKFGKVFGGHFVGQALAAASKTVDCLKIVHSLHAYFLLVGDFNMPILYEVDRVRDGKSFATRRVNAIQKGTVVFTLIASFQKEQLGFVHQEVTMPNVPEPEMLLSFDELRERRLTDPRLPRSYRNKVASKDFIPWPIEIRFCEPNTNTNQTKSPPSLRYWFRAKGKLSDDQALHRCVAAYASDLIFLQVSMNPHRTKGLKTAAVSLDHSMWFHRSFRADDWILFVIKSPAAAHSRGFVSGQMFNRKGEHVVSLTQEGLLRKALAPNPTTASKL</sequence>
<dbReference type="InterPro" id="IPR049449">
    <property type="entry name" value="TesB_ACOT8-like_N"/>
</dbReference>
<dbReference type="FunFam" id="1.10.10.1760:FF:000001">
    <property type="entry name" value="60S ribosomal protein L36"/>
    <property type="match status" value="1"/>
</dbReference>
<evidence type="ECO:0000256" key="1">
    <source>
        <dbReference type="ARBA" id="ARBA00000546"/>
    </source>
</evidence>
<dbReference type="Pfam" id="PF13622">
    <property type="entry name" value="4HBT_3"/>
    <property type="match status" value="1"/>
</dbReference>
<keyword evidence="5 12" id="KW-0378">Hydrolase</keyword>
<feature type="domain" description="Acyl-CoA thioesterase 2 C-terminal" evidence="14">
    <location>
        <begin position="879"/>
        <end position="1006"/>
    </location>
</feature>
<dbReference type="PRINTS" id="PR00750">
    <property type="entry name" value="BETAAMYLASE"/>
</dbReference>
<feature type="binding site" evidence="11">
    <location>
        <position position="194"/>
    </location>
    <ligand>
        <name>substrate</name>
    </ligand>
</feature>
<protein>
    <recommendedName>
        <fullName evidence="12 13">Multifunctional fusion protein</fullName>
    </recommendedName>
    <domain>
        <recommendedName>
            <fullName evidence="12">Beta-amylase</fullName>
            <ecNumber evidence="12">3.2.1.2</ecNumber>
        </recommendedName>
    </domain>
    <domain>
        <recommendedName>
            <fullName evidence="13">60S ribosomal protein L36</fullName>
        </recommendedName>
    </domain>
</protein>
<dbReference type="InterPro" id="IPR029069">
    <property type="entry name" value="HotDog_dom_sf"/>
</dbReference>
<keyword evidence="7 13" id="KW-0687">Ribonucleoprotein</keyword>
<dbReference type="Gene3D" id="2.40.160.210">
    <property type="entry name" value="Acyl-CoA thioesterase, double hotdog domain"/>
    <property type="match status" value="1"/>
</dbReference>
<evidence type="ECO:0000256" key="9">
    <source>
        <dbReference type="ARBA" id="ARBA00023295"/>
    </source>
</evidence>
<feature type="binding site" evidence="11">
    <location>
        <position position="154"/>
    </location>
    <ligand>
        <name>substrate</name>
    </ligand>
</feature>
<evidence type="ECO:0000256" key="5">
    <source>
        <dbReference type="ARBA" id="ARBA00022801"/>
    </source>
</evidence>
<dbReference type="Pfam" id="PF01373">
    <property type="entry name" value="Glyco_hydro_14"/>
    <property type="match status" value="1"/>
</dbReference>
<comment type="caution">
    <text evidence="16">The sequence shown here is derived from an EMBL/GenBank/DDBJ whole genome shotgun (WGS) entry which is preliminary data.</text>
</comment>
<dbReference type="EC" id="3.2.1.2" evidence="12"/>
<keyword evidence="17" id="KW-1185">Reference proteome</keyword>
<dbReference type="NCBIfam" id="TIGR00189">
    <property type="entry name" value="tesB"/>
    <property type="match status" value="1"/>
</dbReference>
<dbReference type="GO" id="GO:0047617">
    <property type="term" value="F:fatty acyl-CoA hydrolase activity"/>
    <property type="evidence" value="ECO:0007669"/>
    <property type="project" value="InterPro"/>
</dbReference>
<dbReference type="InterPro" id="IPR000509">
    <property type="entry name" value="Ribosomal_eL36"/>
</dbReference>
<evidence type="ECO:0000256" key="10">
    <source>
        <dbReference type="ARBA" id="ARBA00023326"/>
    </source>
</evidence>
<feature type="binding site" evidence="11">
    <location>
        <position position="387"/>
    </location>
    <ligand>
        <name>substrate</name>
    </ligand>
</feature>
<dbReference type="GO" id="GO:0005840">
    <property type="term" value="C:ribosome"/>
    <property type="evidence" value="ECO:0007669"/>
    <property type="project" value="UniProtKB-KW"/>
</dbReference>
<keyword evidence="8 12" id="KW-0119">Carbohydrate metabolism</keyword>
<comment type="similarity">
    <text evidence="4">Belongs to the C/M/P thioester hydrolase family.</text>
</comment>
<evidence type="ECO:0000256" key="2">
    <source>
        <dbReference type="ARBA" id="ARBA00005652"/>
    </source>
</evidence>
<proteinExistence type="inferred from homology"/>
<dbReference type="FunFam" id="2.40.160.210:FF:000003">
    <property type="entry name" value="Acyl-CoA thioesterase II"/>
    <property type="match status" value="1"/>
</dbReference>
<evidence type="ECO:0000256" key="4">
    <source>
        <dbReference type="ARBA" id="ARBA00006538"/>
    </source>
</evidence>
<dbReference type="GO" id="GO:0016161">
    <property type="term" value="F:beta-amylase activity"/>
    <property type="evidence" value="ECO:0007669"/>
    <property type="project" value="UniProtKB-EC"/>
</dbReference>
<dbReference type="PANTHER" id="PTHR31352:SF58">
    <property type="entry name" value="BETA-AMYLASE 2, CHLOROPLASTIC"/>
    <property type="match status" value="1"/>
</dbReference>
<evidence type="ECO:0000256" key="8">
    <source>
        <dbReference type="ARBA" id="ARBA00023277"/>
    </source>
</evidence>
<dbReference type="CDD" id="cd03444">
    <property type="entry name" value="Thioesterase_II_repeat1"/>
    <property type="match status" value="1"/>
</dbReference>
<feature type="binding site" evidence="11">
    <location>
        <position position="340"/>
    </location>
    <ligand>
        <name>substrate</name>
    </ligand>
</feature>
<gene>
    <name evidence="16" type="ORF">GH714_043215</name>
</gene>
<dbReference type="CDD" id="cd03445">
    <property type="entry name" value="Thioesterase_II_repeat2"/>
    <property type="match status" value="1"/>
</dbReference>
<keyword evidence="9 12" id="KW-0326">Glycosidase</keyword>
<dbReference type="AlphaFoldDB" id="A0A6A6K3E2"/>
<reference evidence="16 17" key="1">
    <citation type="journal article" date="2020" name="Mol. Plant">
        <title>The Chromosome-Based Rubber Tree Genome Provides New Insights into Spurge Genome Evolution and Rubber Biosynthesis.</title>
        <authorList>
            <person name="Liu J."/>
            <person name="Shi C."/>
            <person name="Shi C.C."/>
            <person name="Li W."/>
            <person name="Zhang Q.J."/>
            <person name="Zhang Y."/>
            <person name="Li K."/>
            <person name="Lu H.F."/>
            <person name="Shi C."/>
            <person name="Zhu S.T."/>
            <person name="Xiao Z.Y."/>
            <person name="Nan H."/>
            <person name="Yue Y."/>
            <person name="Zhu X.G."/>
            <person name="Wu Y."/>
            <person name="Hong X.N."/>
            <person name="Fan G.Y."/>
            <person name="Tong Y."/>
            <person name="Zhang D."/>
            <person name="Mao C.L."/>
            <person name="Liu Y.L."/>
            <person name="Hao S.J."/>
            <person name="Liu W.Q."/>
            <person name="Lv M.Q."/>
            <person name="Zhang H.B."/>
            <person name="Liu Y."/>
            <person name="Hu-Tang G.R."/>
            <person name="Wang J.P."/>
            <person name="Wang J.H."/>
            <person name="Sun Y.H."/>
            <person name="Ni S.B."/>
            <person name="Chen W.B."/>
            <person name="Zhang X.C."/>
            <person name="Jiao Y.N."/>
            <person name="Eichler E.E."/>
            <person name="Li G.H."/>
            <person name="Liu X."/>
            <person name="Gao L.Z."/>
        </authorList>
    </citation>
    <scope>NUCLEOTIDE SEQUENCE [LARGE SCALE GENOMIC DNA]</scope>
    <source>
        <strain evidence="17">cv. GT1</strain>
        <tissue evidence="16">Leaf</tissue>
    </source>
</reference>
<name>A0A6A6K3E2_HEVBR</name>
<dbReference type="PROSITE" id="PS00506">
    <property type="entry name" value="BETA_AMYLASE_1"/>
    <property type="match status" value="1"/>
</dbReference>
<dbReference type="InterPro" id="IPR038097">
    <property type="entry name" value="Ribosomal_eL36_sf"/>
</dbReference>
<evidence type="ECO:0000259" key="15">
    <source>
        <dbReference type="Pfam" id="PF13622"/>
    </source>
</evidence>
<dbReference type="SUPFAM" id="SSF51445">
    <property type="entry name" value="(Trans)glycosidases"/>
    <property type="match status" value="1"/>
</dbReference>
<feature type="binding site" evidence="11">
    <location>
        <begin position="429"/>
        <end position="430"/>
    </location>
    <ligand>
        <name>substrate</name>
    </ligand>
</feature>
<dbReference type="Pfam" id="PF02551">
    <property type="entry name" value="Acyl_CoA_thio"/>
    <property type="match status" value="1"/>
</dbReference>
<evidence type="ECO:0000256" key="6">
    <source>
        <dbReference type="ARBA" id="ARBA00022980"/>
    </source>
</evidence>
<evidence type="ECO:0000313" key="16">
    <source>
        <dbReference type="EMBL" id="KAF2282586.1"/>
    </source>
</evidence>
<dbReference type="GO" id="GO:0006412">
    <property type="term" value="P:translation"/>
    <property type="evidence" value="ECO:0007669"/>
    <property type="project" value="InterPro"/>
</dbReference>
<comment type="similarity">
    <text evidence="3 13">Belongs to the eukaryotic ribosomal protein eL36 family.</text>
</comment>
<dbReference type="InterPro" id="IPR025652">
    <property type="entry name" value="TesB_C"/>
</dbReference>
<dbReference type="SUPFAM" id="SSF54637">
    <property type="entry name" value="Thioesterase/thiol ester dehydrase-isomerase"/>
    <property type="match status" value="2"/>
</dbReference>
<feature type="binding site" evidence="11">
    <location>
        <position position="345"/>
    </location>
    <ligand>
        <name>substrate</name>
    </ligand>
</feature>
<accession>A0A6A6K3E2</accession>
<comment type="catalytic activity">
    <reaction evidence="1 12">
        <text>Hydrolysis of (1-&gt;4)-alpha-D-glucosidic linkages in polysaccharides so as to remove successive maltose units from the non-reducing ends of the chains.</text>
        <dbReference type="EC" id="3.2.1.2"/>
    </reaction>
</comment>
<evidence type="ECO:0000256" key="12">
    <source>
        <dbReference type="RuleBase" id="RU000509"/>
    </source>
</evidence>
<dbReference type="EMBL" id="JAAGAX010000100">
    <property type="protein sequence ID" value="KAF2282586.1"/>
    <property type="molecule type" value="Genomic_DNA"/>
</dbReference>
<evidence type="ECO:0000256" key="13">
    <source>
        <dbReference type="RuleBase" id="RU000665"/>
    </source>
</evidence>
<dbReference type="GO" id="GO:0006637">
    <property type="term" value="P:acyl-CoA metabolic process"/>
    <property type="evidence" value="ECO:0007669"/>
    <property type="project" value="InterPro"/>
</dbReference>
<organism evidence="16 17">
    <name type="scientific">Hevea brasiliensis</name>
    <name type="common">Para rubber tree</name>
    <name type="synonym">Siphonia brasiliensis</name>
    <dbReference type="NCBI Taxonomy" id="3981"/>
    <lineage>
        <taxon>Eukaryota</taxon>
        <taxon>Viridiplantae</taxon>
        <taxon>Streptophyta</taxon>
        <taxon>Embryophyta</taxon>
        <taxon>Tracheophyta</taxon>
        <taxon>Spermatophyta</taxon>
        <taxon>Magnoliopsida</taxon>
        <taxon>eudicotyledons</taxon>
        <taxon>Gunneridae</taxon>
        <taxon>Pentapetalae</taxon>
        <taxon>rosids</taxon>
        <taxon>fabids</taxon>
        <taxon>Malpighiales</taxon>
        <taxon>Euphorbiaceae</taxon>
        <taxon>Crotonoideae</taxon>
        <taxon>Micrandreae</taxon>
        <taxon>Hevea</taxon>
    </lineage>
</organism>
<feature type="domain" description="Acyl-CoA thioesterase-like N-terminal HotDog" evidence="15">
    <location>
        <begin position="748"/>
        <end position="829"/>
    </location>
</feature>